<dbReference type="InterPro" id="IPR035994">
    <property type="entry name" value="Nucleoside_phosphorylase_sf"/>
</dbReference>
<dbReference type="Gene3D" id="3.40.50.1580">
    <property type="entry name" value="Nucleoside phosphorylase domain"/>
    <property type="match status" value="1"/>
</dbReference>
<gene>
    <name evidence="2" type="ORF">WG616_00230</name>
</gene>
<proteinExistence type="predicted"/>
<dbReference type="Proteomes" id="UP001460679">
    <property type="component" value="Chromosome"/>
</dbReference>
<dbReference type="SUPFAM" id="SSF53167">
    <property type="entry name" value="Purine and uridine phosphorylases"/>
    <property type="match status" value="1"/>
</dbReference>
<dbReference type="PANTHER" id="PTHR46832">
    <property type="entry name" value="5'-METHYLTHIOADENOSINE/S-ADENOSYLHOMOCYSTEINE NUCLEOSIDASE"/>
    <property type="match status" value="1"/>
</dbReference>
<reference evidence="2" key="1">
    <citation type="submission" date="2024-03" db="EMBL/GenBank/DDBJ databases">
        <title>Complete genome sequence of Mycoplasma gypis type strain B1/T1.</title>
        <authorList>
            <person name="Spergser J."/>
        </authorList>
    </citation>
    <scope>NUCLEOTIDE SEQUENCE [LARGE SCALE GENOMIC DNA]</scope>
    <source>
        <strain evidence="2">B1/T1</strain>
    </source>
</reference>
<dbReference type="EMBL" id="CP148066">
    <property type="protein sequence ID" value="WXL28450.1"/>
    <property type="molecule type" value="Genomic_DNA"/>
</dbReference>
<keyword evidence="3" id="KW-1185">Reference proteome</keyword>
<evidence type="ECO:0000313" key="3">
    <source>
        <dbReference type="Proteomes" id="UP001460679"/>
    </source>
</evidence>
<evidence type="ECO:0000259" key="1">
    <source>
        <dbReference type="Pfam" id="PF01048"/>
    </source>
</evidence>
<dbReference type="InterPro" id="IPR000845">
    <property type="entry name" value="Nucleoside_phosphorylase_d"/>
</dbReference>
<accession>A0ABZ2RPY5</accession>
<dbReference type="CDD" id="cd09008">
    <property type="entry name" value="MTAN"/>
    <property type="match status" value="1"/>
</dbReference>
<dbReference type="Pfam" id="PF01048">
    <property type="entry name" value="PNP_UDP_1"/>
    <property type="match status" value="1"/>
</dbReference>
<feature type="domain" description="Nucleoside phosphorylase" evidence="1">
    <location>
        <begin position="19"/>
        <end position="216"/>
    </location>
</feature>
<dbReference type="PANTHER" id="PTHR46832:SF1">
    <property type="entry name" value="5'-METHYLTHIOADENOSINE_S-ADENOSYLHOMOCYSTEINE NUCLEOSIDASE"/>
    <property type="match status" value="1"/>
</dbReference>
<protein>
    <submittedName>
        <fullName evidence="2">5'-methylthioadenosine/S-adenosylhomocysteine nucleosidase</fullName>
    </submittedName>
</protein>
<dbReference type="RefSeq" id="WP_205499541.1">
    <property type="nucleotide sequence ID" value="NZ_CP148066.1"/>
</dbReference>
<evidence type="ECO:0000313" key="2">
    <source>
        <dbReference type="EMBL" id="WXL28450.1"/>
    </source>
</evidence>
<name>A0ABZ2RPY5_9BACT</name>
<organism evidence="2 3">
    <name type="scientific">[Mycoplasma] gypis</name>
    <dbReference type="NCBI Taxonomy" id="92404"/>
    <lineage>
        <taxon>Bacteria</taxon>
        <taxon>Bacillati</taxon>
        <taxon>Mycoplasmatota</taxon>
        <taxon>Mycoplasmoidales</taxon>
        <taxon>Metamycoplasmataceae</taxon>
        <taxon>Metamycoplasma</taxon>
    </lineage>
</organism>
<sequence>MLFVFAELQECQNILKISNIKERIILNKVQEIYICEYDNVHFFIGISGVGKVNAATFLTYFLSHYEVTDIFNIGTSGALNGQYKIGDIVSVTKGIYWDVDLSVLPGYKKGQLPGLNDYFYALKKPEINTDFSDAKIICGDSFATLSALEKNEFKADLVDMESVALLQTLELLKKEVGFYIFKVISDNLLKKSNQEDYSASTNLCAERIEQLFIKLIKNQ</sequence>